<protein>
    <recommendedName>
        <fullName evidence="3">DUF3579 domain-containing protein</fullName>
    </recommendedName>
</protein>
<sequence length="105" mass="11667">MTDLQMKSANHTTYVIQGVTHNGKTFRPSDWSERLAGAMSSFGPSAQGVRRENLHLGYSPYVCPMVIDNLKCVVLDSRLRDVAPYAFDFVLNFAKDNDLVVKGGE</sequence>
<evidence type="ECO:0008006" key="3">
    <source>
        <dbReference type="Google" id="ProtNLM"/>
    </source>
</evidence>
<dbReference type="Proteomes" id="UP000198908">
    <property type="component" value="Unassembled WGS sequence"/>
</dbReference>
<proteinExistence type="predicted"/>
<dbReference type="Pfam" id="PF12112">
    <property type="entry name" value="DUF3579"/>
    <property type="match status" value="1"/>
</dbReference>
<dbReference type="AlphaFoldDB" id="A0A1G6ND24"/>
<dbReference type="EMBL" id="FMYQ01000009">
    <property type="protein sequence ID" value="SDC65216.1"/>
    <property type="molecule type" value="Genomic_DNA"/>
</dbReference>
<evidence type="ECO:0000313" key="2">
    <source>
        <dbReference type="Proteomes" id="UP000198908"/>
    </source>
</evidence>
<organism evidence="1 2">
    <name type="scientific">Paraburkholderia lycopersici</name>
    <dbReference type="NCBI Taxonomy" id="416944"/>
    <lineage>
        <taxon>Bacteria</taxon>
        <taxon>Pseudomonadati</taxon>
        <taxon>Pseudomonadota</taxon>
        <taxon>Betaproteobacteria</taxon>
        <taxon>Burkholderiales</taxon>
        <taxon>Burkholderiaceae</taxon>
        <taxon>Paraburkholderia</taxon>
    </lineage>
</organism>
<dbReference type="Gene3D" id="3.30.70.2340">
    <property type="entry name" value="Uncharacterised protein PF12112 family, DUF3579"/>
    <property type="match status" value="1"/>
</dbReference>
<keyword evidence="2" id="KW-1185">Reference proteome</keyword>
<evidence type="ECO:0000313" key="1">
    <source>
        <dbReference type="EMBL" id="SDC65216.1"/>
    </source>
</evidence>
<accession>A0A1G6ND24</accession>
<reference evidence="2" key="1">
    <citation type="submission" date="2016-09" db="EMBL/GenBank/DDBJ databases">
        <authorList>
            <person name="Varghese N."/>
            <person name="Submissions S."/>
        </authorList>
    </citation>
    <scope>NUCLEOTIDE SEQUENCE [LARGE SCALE GENOMIC DNA]</scope>
    <source>
        <strain evidence="2">TNe-862</strain>
    </source>
</reference>
<gene>
    <name evidence="1" type="ORF">SAMN05421548_1092</name>
</gene>
<name>A0A1G6ND24_9BURK</name>
<dbReference type="InterPro" id="IPR021969">
    <property type="entry name" value="DUF3579"/>
</dbReference>
<dbReference type="STRING" id="416944.SAMN05421548_1092"/>